<accession>A0A0V8J582</accession>
<keyword evidence="1" id="KW-1133">Transmembrane helix</keyword>
<feature type="transmembrane region" description="Helical" evidence="1">
    <location>
        <begin position="35"/>
        <end position="53"/>
    </location>
</feature>
<reference evidence="2 3" key="1">
    <citation type="journal article" date="2014" name="Antonie Van Leeuwenhoek">
        <title>Fictibacillus enclensis sp. nov., isolated from marine sediment.</title>
        <authorList>
            <person name="Dastager S.G."/>
            <person name="Mawlankar R."/>
            <person name="Srinivasan K."/>
            <person name="Tang S.K."/>
            <person name="Lee J.C."/>
            <person name="Ramana V.V."/>
            <person name="Shouche Y.S."/>
        </authorList>
    </citation>
    <scope>NUCLEOTIDE SEQUENCE [LARGE SCALE GENOMIC DNA]</scope>
    <source>
        <strain evidence="2 3">NIO-1003</strain>
    </source>
</reference>
<dbReference type="PANTHER" id="PTHR34351:SF2">
    <property type="entry name" value="DUF58 DOMAIN-CONTAINING PROTEIN"/>
    <property type="match status" value="1"/>
</dbReference>
<comment type="caution">
    <text evidence="2">The sequence shown here is derived from an EMBL/GenBank/DDBJ whole genome shotgun (WGS) entry which is preliminary data.</text>
</comment>
<proteinExistence type="predicted"/>
<name>A0A0V8J582_9BACL</name>
<evidence type="ECO:0000256" key="1">
    <source>
        <dbReference type="SAM" id="Phobius"/>
    </source>
</evidence>
<dbReference type="AlphaFoldDB" id="A0A0V8J582"/>
<dbReference type="Proteomes" id="UP000054099">
    <property type="component" value="Unassembled WGS sequence"/>
</dbReference>
<gene>
    <name evidence="2" type="ORF">AS030_17880</name>
</gene>
<keyword evidence="1" id="KW-0472">Membrane</keyword>
<dbReference type="PANTHER" id="PTHR34351">
    <property type="entry name" value="SLR1927 PROTEIN-RELATED"/>
    <property type="match status" value="1"/>
</dbReference>
<evidence type="ECO:0000313" key="3">
    <source>
        <dbReference type="Proteomes" id="UP000054099"/>
    </source>
</evidence>
<feature type="transmembrane region" description="Helical" evidence="1">
    <location>
        <begin position="12"/>
        <end position="29"/>
    </location>
</feature>
<organism evidence="2 3">
    <name type="scientific">Fictibacillus enclensis</name>
    <dbReference type="NCBI Taxonomy" id="1017270"/>
    <lineage>
        <taxon>Bacteria</taxon>
        <taxon>Bacillati</taxon>
        <taxon>Bacillota</taxon>
        <taxon>Bacilli</taxon>
        <taxon>Bacillales</taxon>
        <taxon>Fictibacillaceae</taxon>
        <taxon>Fictibacillus</taxon>
    </lineage>
</organism>
<keyword evidence="1" id="KW-0812">Transmembrane</keyword>
<keyword evidence="3" id="KW-1185">Reference proteome</keyword>
<dbReference type="OrthoDB" id="9789943at2"/>
<sequence>MRWRIRIVSSKLLEGIPIVVTIFVLLSFYTDSVLIFFAGMVLISLYFFAKYYTKHVPTALVLENNKHTIRLFPDEQDSFSFLLRNTGTIPIHHAKLDYFFNDVIRLWDENHNTPQIHLLPNQAAEITVPFTSMKRGVSRIKDITVQIKDLVGLNTIHLTFDTIYHTEVVVYPNPTKIAGIEHIEKMTLGEYPLSSSLFEDTSQPFGSRDYVSGDSFNRIHWKLSSKMDVLQTKVFEKTTMVSWSFILNLGDIKTTLSKQSIEQNISYLAYLCQYATSKNIPYEMFINVQIPGKHSAFHLDVSKGKEHLGRTMEILARLDHSSIKVPNKRFLSSIDARLAPSTTLFYFGEKDQLSERHFVNWRKNGRRIYVAEKQDIEDGAYLRSWRRANENDMVAGR</sequence>
<dbReference type="EMBL" id="LNQN01000005">
    <property type="protein sequence ID" value="KSU82137.1"/>
    <property type="molecule type" value="Genomic_DNA"/>
</dbReference>
<protein>
    <submittedName>
        <fullName evidence="2">Uncharacterized protein</fullName>
    </submittedName>
</protein>
<evidence type="ECO:0000313" key="2">
    <source>
        <dbReference type="EMBL" id="KSU82137.1"/>
    </source>
</evidence>